<name>A0A1Q2CJ38_9ACTN</name>
<dbReference type="OrthoDB" id="9788081at2"/>
<dbReference type="EMBL" id="CP019605">
    <property type="protein sequence ID" value="AQP46093.1"/>
    <property type="molecule type" value="Genomic_DNA"/>
</dbReference>
<sequence>MRTTVVKKVIMAVTGLIMIAFLLMHMYGNLKMFLGPEAFDHYAHWLKGTTDDGGLLYPILPAGWFIWIFRFALVAAVILHIWSAATLSAKTLANRGDKYQVTKRKAQTYSARTMRWGGIIIAAFIIFHLLQFTIVPGSLGTGGSPEGEPHRMVVAGFQQWWMVLIYAICMVLITMHIRHGFWSAFATLGGNMSAKSFRILNVLALIVAVALFVGFMVMPLAVLFGVIP</sequence>
<feature type="transmembrane region" description="Helical" evidence="1">
    <location>
        <begin position="114"/>
        <end position="139"/>
    </location>
</feature>
<feature type="transmembrane region" description="Helical" evidence="1">
    <location>
        <begin position="199"/>
        <end position="227"/>
    </location>
</feature>
<feature type="transmembrane region" description="Helical" evidence="1">
    <location>
        <begin position="9"/>
        <end position="27"/>
    </location>
</feature>
<dbReference type="SUPFAM" id="SSF81343">
    <property type="entry name" value="Fumarate reductase respiratory complex transmembrane subunits"/>
    <property type="match status" value="1"/>
</dbReference>
<feature type="transmembrane region" description="Helical" evidence="1">
    <location>
        <begin position="64"/>
        <end position="93"/>
    </location>
</feature>
<evidence type="ECO:0000256" key="1">
    <source>
        <dbReference type="SAM" id="Phobius"/>
    </source>
</evidence>
<keyword evidence="1" id="KW-0472">Membrane</keyword>
<keyword evidence="3" id="KW-1185">Reference proteome</keyword>
<protein>
    <submittedName>
        <fullName evidence="2">Succinate dehydrogenase</fullName>
    </submittedName>
</protein>
<dbReference type="KEGG" id="tfl:RPIT_08580"/>
<keyword evidence="1" id="KW-1133">Transmembrane helix</keyword>
<dbReference type="GO" id="GO:0016020">
    <property type="term" value="C:membrane"/>
    <property type="evidence" value="ECO:0007669"/>
    <property type="project" value="InterPro"/>
</dbReference>
<feature type="transmembrane region" description="Helical" evidence="1">
    <location>
        <begin position="159"/>
        <end position="178"/>
    </location>
</feature>
<dbReference type="InterPro" id="IPR011138">
    <property type="entry name" value="Cytochrome_b-558"/>
</dbReference>
<dbReference type="AlphaFoldDB" id="A0A1Q2CJ38"/>
<dbReference type="InterPro" id="IPR034804">
    <property type="entry name" value="SQR/QFR_C/D"/>
</dbReference>
<dbReference type="Proteomes" id="UP000188324">
    <property type="component" value="Chromosome"/>
</dbReference>
<organism evidence="2 3">
    <name type="scientific">Tessaracoccus flavus</name>
    <dbReference type="NCBI Taxonomy" id="1610493"/>
    <lineage>
        <taxon>Bacteria</taxon>
        <taxon>Bacillati</taxon>
        <taxon>Actinomycetota</taxon>
        <taxon>Actinomycetes</taxon>
        <taxon>Propionibacteriales</taxon>
        <taxon>Propionibacteriaceae</taxon>
        <taxon>Tessaracoccus</taxon>
    </lineage>
</organism>
<dbReference type="NCBIfam" id="TIGR02046">
    <property type="entry name" value="sdhC_b558_fam"/>
    <property type="match status" value="1"/>
</dbReference>
<proteinExistence type="predicted"/>
<gene>
    <name evidence="2" type="ORF">RPIT_08580</name>
</gene>
<evidence type="ECO:0000313" key="3">
    <source>
        <dbReference type="Proteomes" id="UP000188324"/>
    </source>
</evidence>
<evidence type="ECO:0000313" key="2">
    <source>
        <dbReference type="EMBL" id="AQP46093.1"/>
    </source>
</evidence>
<dbReference type="CDD" id="cd03498">
    <property type="entry name" value="SQR_TypeB_2_TM"/>
    <property type="match status" value="1"/>
</dbReference>
<accession>A0A1Q2CJ38</accession>
<keyword evidence="1" id="KW-0812">Transmembrane</keyword>
<dbReference type="Gene3D" id="1.20.1300.10">
    <property type="entry name" value="Fumarate reductase/succinate dehydrogenase, transmembrane subunit"/>
    <property type="match status" value="1"/>
</dbReference>
<dbReference type="STRING" id="1610493.RPIT_08580"/>
<reference evidence="2 3" key="1">
    <citation type="journal article" date="2016" name="Int. J. Syst. Evol. Microbiol.">
        <title>Tessaracoccus flavus sp. nov., isolated from the drainage system of a lindane-producing factory.</title>
        <authorList>
            <person name="Kumari R."/>
            <person name="Singh P."/>
            <person name="Schumann P."/>
            <person name="Lal R."/>
        </authorList>
    </citation>
    <scope>NUCLEOTIDE SEQUENCE [LARGE SCALE GENOMIC DNA]</scope>
    <source>
        <strain evidence="2 3">RP1T</strain>
    </source>
</reference>